<dbReference type="InterPro" id="IPR001680">
    <property type="entry name" value="WD40_rpt"/>
</dbReference>
<dbReference type="InterPro" id="IPR045151">
    <property type="entry name" value="DCAF8"/>
</dbReference>
<protein>
    <submittedName>
        <fullName evidence="3">Uncharacterized protein</fullName>
    </submittedName>
</protein>
<keyword evidence="2" id="KW-0677">Repeat</keyword>
<dbReference type="SUPFAM" id="SSF50978">
    <property type="entry name" value="WD40 repeat-like"/>
    <property type="match status" value="1"/>
</dbReference>
<keyword evidence="1" id="KW-0853">WD repeat</keyword>
<dbReference type="GO" id="GO:0045944">
    <property type="term" value="P:positive regulation of transcription by RNA polymerase II"/>
    <property type="evidence" value="ECO:0007669"/>
    <property type="project" value="TreeGrafter"/>
</dbReference>
<dbReference type="Gene3D" id="2.130.10.10">
    <property type="entry name" value="YVTN repeat-like/Quinoprotein amine dehydrogenase"/>
    <property type="match status" value="1"/>
</dbReference>
<sequence length="101" mass="11615">MFRDRNVRRATMFNLLKDREHHGISVRSLYSTTTGNLHYLQRLKLERKLSVHDGCVNTICWNDNGSLILSGSDDQHLAITNPFSGKNIVKFRSGHRSNIFS</sequence>
<reference evidence="3" key="1">
    <citation type="submission" date="2014-12" db="EMBL/GenBank/DDBJ databases">
        <title>Insight into the proteome of Arion vulgaris.</title>
        <authorList>
            <person name="Aradska J."/>
            <person name="Bulat T."/>
            <person name="Smidak R."/>
            <person name="Sarate P."/>
            <person name="Gangsoo J."/>
            <person name="Sialana F."/>
            <person name="Bilban M."/>
            <person name="Lubec G."/>
        </authorList>
    </citation>
    <scope>NUCLEOTIDE SEQUENCE</scope>
    <source>
        <tissue evidence="3">Skin</tissue>
    </source>
</reference>
<gene>
    <name evidence="3" type="primary">ORF214359</name>
</gene>
<name>A0A0B7BXC8_9EUPU</name>
<dbReference type="GO" id="GO:0080008">
    <property type="term" value="C:Cul4-RING E3 ubiquitin ligase complex"/>
    <property type="evidence" value="ECO:0007669"/>
    <property type="project" value="TreeGrafter"/>
</dbReference>
<dbReference type="SMART" id="SM00320">
    <property type="entry name" value="WD40"/>
    <property type="match status" value="1"/>
</dbReference>
<dbReference type="Pfam" id="PF00400">
    <property type="entry name" value="WD40"/>
    <property type="match status" value="1"/>
</dbReference>
<dbReference type="InterPro" id="IPR036322">
    <property type="entry name" value="WD40_repeat_dom_sf"/>
</dbReference>
<evidence type="ECO:0000313" key="3">
    <source>
        <dbReference type="EMBL" id="CEK97011.1"/>
    </source>
</evidence>
<evidence type="ECO:0000256" key="2">
    <source>
        <dbReference type="ARBA" id="ARBA00022737"/>
    </source>
</evidence>
<dbReference type="GO" id="GO:0005737">
    <property type="term" value="C:cytoplasm"/>
    <property type="evidence" value="ECO:0007669"/>
    <property type="project" value="TreeGrafter"/>
</dbReference>
<dbReference type="PANTHER" id="PTHR15574:SF39">
    <property type="entry name" value="DDB1- AND CUL4-ASSOCIATED FACTOR 6"/>
    <property type="match status" value="1"/>
</dbReference>
<dbReference type="EMBL" id="HACG01050146">
    <property type="protein sequence ID" value="CEK97011.1"/>
    <property type="molecule type" value="Transcribed_RNA"/>
</dbReference>
<organism evidence="3">
    <name type="scientific">Arion vulgaris</name>
    <dbReference type="NCBI Taxonomy" id="1028688"/>
    <lineage>
        <taxon>Eukaryota</taxon>
        <taxon>Metazoa</taxon>
        <taxon>Spiralia</taxon>
        <taxon>Lophotrochozoa</taxon>
        <taxon>Mollusca</taxon>
        <taxon>Gastropoda</taxon>
        <taxon>Heterobranchia</taxon>
        <taxon>Euthyneura</taxon>
        <taxon>Panpulmonata</taxon>
        <taxon>Eupulmonata</taxon>
        <taxon>Stylommatophora</taxon>
        <taxon>Helicina</taxon>
        <taxon>Arionoidea</taxon>
        <taxon>Arionidae</taxon>
        <taxon>Arion</taxon>
    </lineage>
</organism>
<dbReference type="PANTHER" id="PTHR15574">
    <property type="entry name" value="WD REPEAT DOMAIN-CONTAINING FAMILY"/>
    <property type="match status" value="1"/>
</dbReference>
<proteinExistence type="predicted"/>
<dbReference type="InterPro" id="IPR015943">
    <property type="entry name" value="WD40/YVTN_repeat-like_dom_sf"/>
</dbReference>
<feature type="non-terminal residue" evidence="3">
    <location>
        <position position="101"/>
    </location>
</feature>
<evidence type="ECO:0000256" key="1">
    <source>
        <dbReference type="ARBA" id="ARBA00022574"/>
    </source>
</evidence>
<accession>A0A0B7BXC8</accession>
<dbReference type="AlphaFoldDB" id="A0A0B7BXC8"/>